<name>A0A0A2MHP9_9FLAO</name>
<sequence>MKKIPVYQMGFDFENLIFDNESDFQSPITIFVIQEFDEGKSIEGRTDLTIYFPFDLNNDYLELSGKIEGKYIEFQPPNFDSKIKFEIDFTRKIFAKVWL</sequence>
<comment type="caution">
    <text evidence="1">The sequence shown here is derived from an EMBL/GenBank/DDBJ whole genome shotgun (WGS) entry which is preliminary data.</text>
</comment>
<dbReference type="AlphaFoldDB" id="A0A0A2MHP9"/>
<evidence type="ECO:0000313" key="1">
    <source>
        <dbReference type="EMBL" id="KGO91824.1"/>
    </source>
</evidence>
<reference evidence="1 2" key="2">
    <citation type="journal article" date="2015" name="Stand. Genomic Sci.">
        <title>High quality draft genomic sequence of Flavobacterium enshiense DK69(T) and comparison among Flavobacterium genomes.</title>
        <authorList>
            <person name="Zeng Z."/>
            <person name="Chen C."/>
            <person name="Du H."/>
            <person name="Wang G."/>
            <person name="Li M."/>
        </authorList>
    </citation>
    <scope>NUCLEOTIDE SEQUENCE [LARGE SCALE GENOMIC DNA]</scope>
    <source>
        <strain evidence="1 2">DK69</strain>
    </source>
</reference>
<proteinExistence type="predicted"/>
<protein>
    <submittedName>
        <fullName evidence="1">Uncharacterized protein</fullName>
    </submittedName>
</protein>
<dbReference type="STRING" id="1107311.Q767_15870"/>
<dbReference type="PATRIC" id="fig|1107311.5.peg.2550"/>
<accession>A0A0A2MHP9</accession>
<keyword evidence="2" id="KW-1185">Reference proteome</keyword>
<dbReference type="EMBL" id="JRLZ01000039">
    <property type="protein sequence ID" value="KGO91824.1"/>
    <property type="molecule type" value="Genomic_DNA"/>
</dbReference>
<organism evidence="1 2">
    <name type="scientific">Flavobacterium enshiense DK69</name>
    <dbReference type="NCBI Taxonomy" id="1107311"/>
    <lineage>
        <taxon>Bacteria</taxon>
        <taxon>Pseudomonadati</taxon>
        <taxon>Bacteroidota</taxon>
        <taxon>Flavobacteriia</taxon>
        <taxon>Flavobacteriales</taxon>
        <taxon>Flavobacteriaceae</taxon>
        <taxon>Flavobacterium</taxon>
    </lineage>
</organism>
<dbReference type="RefSeq" id="WP_035631009.1">
    <property type="nucleotide sequence ID" value="NZ_AVCS01000029.1"/>
</dbReference>
<gene>
    <name evidence="1" type="ORF">Q767_15870</name>
</gene>
<dbReference type="Proteomes" id="UP000030149">
    <property type="component" value="Unassembled WGS sequence"/>
</dbReference>
<evidence type="ECO:0000313" key="2">
    <source>
        <dbReference type="Proteomes" id="UP000030149"/>
    </source>
</evidence>
<reference evidence="2" key="1">
    <citation type="submission" date="2013-09" db="EMBL/GenBank/DDBJ databases">
        <authorList>
            <person name="Zeng Z."/>
            <person name="Chen C."/>
        </authorList>
    </citation>
    <scope>NUCLEOTIDE SEQUENCE [LARGE SCALE GENOMIC DNA]</scope>
    <source>
        <strain evidence="2">DK69</strain>
    </source>
</reference>